<feature type="binding site" evidence="9">
    <location>
        <position position="290"/>
    </location>
    <ligand>
        <name>[4Fe-4S] cluster</name>
        <dbReference type="ChEBI" id="CHEBI:49883"/>
        <label>1</label>
    </ligand>
</feature>
<evidence type="ECO:0000256" key="5">
    <source>
        <dbReference type="ARBA" id="ARBA00022723"/>
    </source>
</evidence>
<dbReference type="PANTHER" id="PTHR10949:SF0">
    <property type="entry name" value="LIPOYL SYNTHASE, MITOCHONDRIAL"/>
    <property type="match status" value="1"/>
</dbReference>
<sequence>MVDATRDRVDPQKMDTTPIRRPSWIRVRAPSGETYEWLQKLMRQKALHTVCEEAGCPNMGECWGSGTATFLMLGDVCTRTCGFCDIKRGKPAVLDFLEPERVAQAVKAMNLKHAVITSVNRDDRRDGGAPIFAMVIQRIREIHPGCSIEVLIPDFKGSAEALRIVMNARPEILNHNVETVPRLFKLVQPQDRYEWARATLTHAKMMDPDVLTKSGIMVGLGETIDEVKAVMEDLRSWGVDILTIGQYLQPSRQHLPISRYYTPEEFEELREFGYQIGFKWVESAPLVRSSYHAAEQVRVLSAVHRQLYG</sequence>
<dbReference type="SFLD" id="SFLDS00029">
    <property type="entry name" value="Radical_SAM"/>
    <property type="match status" value="1"/>
</dbReference>
<dbReference type="FunFam" id="3.20.20.70:FF:000040">
    <property type="entry name" value="Lipoyl synthase"/>
    <property type="match status" value="1"/>
</dbReference>
<evidence type="ECO:0000259" key="10">
    <source>
        <dbReference type="PROSITE" id="PS51918"/>
    </source>
</evidence>
<feature type="binding site" evidence="9">
    <location>
        <position position="51"/>
    </location>
    <ligand>
        <name>[4Fe-4S] cluster</name>
        <dbReference type="ChEBI" id="CHEBI:49883"/>
        <label>1</label>
    </ligand>
</feature>
<dbReference type="GO" id="GO:0009249">
    <property type="term" value="P:protein lipoylation"/>
    <property type="evidence" value="ECO:0007669"/>
    <property type="project" value="UniProtKB-UniRule"/>
</dbReference>
<comment type="similarity">
    <text evidence="9">Belongs to the radical SAM superfamily. Lipoyl synthase family.</text>
</comment>
<dbReference type="FunCoup" id="E8MZS4">
    <property type="interactions" value="396"/>
</dbReference>
<feature type="binding site" evidence="9">
    <location>
        <position position="84"/>
    </location>
    <ligand>
        <name>[4Fe-4S] cluster</name>
        <dbReference type="ChEBI" id="CHEBI:49883"/>
        <label>2</label>
        <note>4Fe-4S-S-AdoMet</note>
    </ligand>
</feature>
<keyword evidence="2 9" id="KW-0963">Cytoplasm</keyword>
<comment type="catalytic activity">
    <reaction evidence="8 9">
        <text>[[Fe-S] cluster scaffold protein carrying a second [4Fe-4S](2+) cluster] + N(6)-octanoyl-L-lysyl-[protein] + 2 oxidized [2Fe-2S]-[ferredoxin] + 2 S-adenosyl-L-methionine + 4 H(+) = [[Fe-S] cluster scaffold protein] + N(6)-[(R)-dihydrolipoyl]-L-lysyl-[protein] + 4 Fe(3+) + 2 hydrogen sulfide + 2 5'-deoxyadenosine + 2 L-methionine + 2 reduced [2Fe-2S]-[ferredoxin]</text>
        <dbReference type="Rhea" id="RHEA:16585"/>
        <dbReference type="Rhea" id="RHEA-COMP:9928"/>
        <dbReference type="Rhea" id="RHEA-COMP:10000"/>
        <dbReference type="Rhea" id="RHEA-COMP:10001"/>
        <dbReference type="Rhea" id="RHEA-COMP:10475"/>
        <dbReference type="Rhea" id="RHEA-COMP:14568"/>
        <dbReference type="Rhea" id="RHEA-COMP:14569"/>
        <dbReference type="ChEBI" id="CHEBI:15378"/>
        <dbReference type="ChEBI" id="CHEBI:17319"/>
        <dbReference type="ChEBI" id="CHEBI:29034"/>
        <dbReference type="ChEBI" id="CHEBI:29919"/>
        <dbReference type="ChEBI" id="CHEBI:33722"/>
        <dbReference type="ChEBI" id="CHEBI:33737"/>
        <dbReference type="ChEBI" id="CHEBI:33738"/>
        <dbReference type="ChEBI" id="CHEBI:57844"/>
        <dbReference type="ChEBI" id="CHEBI:59789"/>
        <dbReference type="ChEBI" id="CHEBI:78809"/>
        <dbReference type="ChEBI" id="CHEBI:83100"/>
        <dbReference type="EC" id="2.8.1.8"/>
    </reaction>
</comment>
<protein>
    <recommendedName>
        <fullName evidence="9">Lipoyl synthase</fullName>
        <ecNumber evidence="9">2.8.1.8</ecNumber>
    </recommendedName>
    <alternativeName>
        <fullName evidence="9">Lip-syn</fullName>
        <shortName evidence="9">LS</shortName>
    </alternativeName>
    <alternativeName>
        <fullName evidence="9">Lipoate synthase</fullName>
    </alternativeName>
    <alternativeName>
        <fullName evidence="9">Lipoic acid synthase</fullName>
    </alternativeName>
    <alternativeName>
        <fullName evidence="9">Sulfur insertion protein LipA</fullName>
    </alternativeName>
</protein>
<reference evidence="11 12" key="1">
    <citation type="submission" date="2010-12" db="EMBL/GenBank/DDBJ databases">
        <title>Whole genome sequence of Anaerolinea thermophila UNI-1.</title>
        <authorList>
            <person name="Narita-Yamada S."/>
            <person name="Kishi E."/>
            <person name="Watanabe Y."/>
            <person name="Takasaki K."/>
            <person name="Ankai A."/>
            <person name="Oguchi A."/>
            <person name="Fukui S."/>
            <person name="Takahashi M."/>
            <person name="Yashiro I."/>
            <person name="Hosoyama A."/>
            <person name="Sekiguchi Y."/>
            <person name="Hanada S."/>
            <person name="Fujita N."/>
        </authorList>
    </citation>
    <scope>NUCLEOTIDE SEQUENCE [LARGE SCALE GENOMIC DNA]</scope>
    <source>
        <strain evidence="12">DSM 14523 / JCM 11388 / NBRC 100420 / UNI-1</strain>
    </source>
</reference>
<feature type="binding site" evidence="9">
    <location>
        <position position="81"/>
    </location>
    <ligand>
        <name>[4Fe-4S] cluster</name>
        <dbReference type="ChEBI" id="CHEBI:49883"/>
        <label>2</label>
        <note>4Fe-4S-S-AdoMet</note>
    </ligand>
</feature>
<comment type="cofactor">
    <cofactor evidence="9">
        <name>[4Fe-4S] cluster</name>
        <dbReference type="ChEBI" id="CHEBI:49883"/>
    </cofactor>
    <text evidence="9">Binds 2 [4Fe-4S] clusters per subunit. One cluster is coordinated with 3 cysteines and an exchangeable S-adenosyl-L-methionine.</text>
</comment>
<dbReference type="AlphaFoldDB" id="E8MZS4"/>
<dbReference type="SFLD" id="SFLDF00271">
    <property type="entry name" value="lipoyl_synthase"/>
    <property type="match status" value="1"/>
</dbReference>
<comment type="pathway">
    <text evidence="9">Protein modification; protein lipoylation via endogenous pathway; protein N(6)-(lipoyl)lysine from octanoyl-[acyl-carrier-protein]: step 2/2.</text>
</comment>
<feature type="binding site" evidence="9">
    <location>
        <position position="62"/>
    </location>
    <ligand>
        <name>[4Fe-4S] cluster</name>
        <dbReference type="ChEBI" id="CHEBI:49883"/>
        <label>1</label>
    </ligand>
</feature>
<comment type="function">
    <text evidence="9">Catalyzes the radical-mediated insertion of two sulfur atoms into the C-6 and C-8 positions of the octanoyl moiety bound to the lipoyl domains of lipoate-dependent enzymes, thereby converting the octanoylated domains into lipoylated derivatives.</text>
</comment>
<dbReference type="NCBIfam" id="NF009544">
    <property type="entry name" value="PRK12928.1"/>
    <property type="match status" value="1"/>
</dbReference>
<evidence type="ECO:0000256" key="2">
    <source>
        <dbReference type="ARBA" id="ARBA00022490"/>
    </source>
</evidence>
<dbReference type="InterPro" id="IPR031691">
    <property type="entry name" value="LIAS_N"/>
</dbReference>
<dbReference type="Pfam" id="PF16881">
    <property type="entry name" value="LIAS_N"/>
    <property type="match status" value="1"/>
</dbReference>
<keyword evidence="7 9" id="KW-0411">Iron-sulfur</keyword>
<dbReference type="KEGG" id="atm:ANT_25960"/>
<dbReference type="GO" id="GO:0005737">
    <property type="term" value="C:cytoplasm"/>
    <property type="evidence" value="ECO:0007669"/>
    <property type="project" value="UniProtKB-SubCell"/>
</dbReference>
<dbReference type="GO" id="GO:0046872">
    <property type="term" value="F:metal ion binding"/>
    <property type="evidence" value="ECO:0007669"/>
    <property type="project" value="UniProtKB-KW"/>
</dbReference>
<dbReference type="NCBIfam" id="NF004019">
    <property type="entry name" value="PRK05481.1"/>
    <property type="match status" value="1"/>
</dbReference>
<dbReference type="eggNOG" id="COG0320">
    <property type="taxonomic scope" value="Bacteria"/>
</dbReference>
<evidence type="ECO:0000256" key="4">
    <source>
        <dbReference type="ARBA" id="ARBA00022691"/>
    </source>
</evidence>
<comment type="subcellular location">
    <subcellularLocation>
        <location evidence="9">Cytoplasm</location>
    </subcellularLocation>
</comment>
<dbReference type="InterPro" id="IPR006638">
    <property type="entry name" value="Elp3/MiaA/NifB-like_rSAM"/>
</dbReference>
<keyword evidence="6 9" id="KW-0408">Iron</keyword>
<dbReference type="InterPro" id="IPR013785">
    <property type="entry name" value="Aldolase_TIM"/>
</dbReference>
<dbReference type="EC" id="2.8.1.8" evidence="9"/>
<dbReference type="UniPathway" id="UPA00538">
    <property type="reaction ID" value="UER00593"/>
</dbReference>
<evidence type="ECO:0000313" key="11">
    <source>
        <dbReference type="EMBL" id="BAJ64622.1"/>
    </source>
</evidence>
<organism evidence="11 12">
    <name type="scientific">Anaerolinea thermophila (strain DSM 14523 / JCM 11388 / NBRC 100420 / UNI-1)</name>
    <dbReference type="NCBI Taxonomy" id="926569"/>
    <lineage>
        <taxon>Bacteria</taxon>
        <taxon>Bacillati</taxon>
        <taxon>Chloroflexota</taxon>
        <taxon>Anaerolineae</taxon>
        <taxon>Anaerolineales</taxon>
        <taxon>Anaerolineaceae</taxon>
        <taxon>Anaerolinea</taxon>
    </lineage>
</organism>
<dbReference type="RefSeq" id="WP_013560977.1">
    <property type="nucleotide sequence ID" value="NC_014960.1"/>
</dbReference>
<gene>
    <name evidence="9 11" type="primary">lipA</name>
    <name evidence="11" type="ordered locus">ANT_25960</name>
</gene>
<dbReference type="Pfam" id="PF04055">
    <property type="entry name" value="Radical_SAM"/>
    <property type="match status" value="1"/>
</dbReference>
<evidence type="ECO:0000256" key="7">
    <source>
        <dbReference type="ARBA" id="ARBA00023014"/>
    </source>
</evidence>
<accession>E8MZS4</accession>
<dbReference type="GO" id="GO:0016992">
    <property type="term" value="F:lipoate synthase activity"/>
    <property type="evidence" value="ECO:0007669"/>
    <property type="project" value="UniProtKB-UniRule"/>
</dbReference>
<dbReference type="PANTHER" id="PTHR10949">
    <property type="entry name" value="LIPOYL SYNTHASE"/>
    <property type="match status" value="1"/>
</dbReference>
<dbReference type="GO" id="GO:0051539">
    <property type="term" value="F:4 iron, 4 sulfur cluster binding"/>
    <property type="evidence" value="ECO:0007669"/>
    <property type="project" value="UniProtKB-UniRule"/>
</dbReference>
<feature type="binding site" evidence="9">
    <location>
        <position position="77"/>
    </location>
    <ligand>
        <name>[4Fe-4S] cluster</name>
        <dbReference type="ChEBI" id="CHEBI:49883"/>
        <label>2</label>
        <note>4Fe-4S-S-AdoMet</note>
    </ligand>
</feature>
<keyword evidence="3 9" id="KW-0808">Transferase</keyword>
<dbReference type="PIRSF" id="PIRSF005963">
    <property type="entry name" value="Lipoyl_synth"/>
    <property type="match status" value="1"/>
</dbReference>
<dbReference type="InParanoid" id="E8MZS4"/>
<feature type="domain" description="Radical SAM core" evidence="10">
    <location>
        <begin position="63"/>
        <end position="279"/>
    </location>
</feature>
<proteinExistence type="inferred from homology"/>
<dbReference type="STRING" id="926569.ANT_25960"/>
<evidence type="ECO:0000256" key="3">
    <source>
        <dbReference type="ARBA" id="ARBA00022679"/>
    </source>
</evidence>
<keyword evidence="5 9" id="KW-0479">Metal-binding</keyword>
<dbReference type="OrthoDB" id="9787898at2"/>
<dbReference type="InterPro" id="IPR058240">
    <property type="entry name" value="rSAM_sf"/>
</dbReference>
<dbReference type="PROSITE" id="PS51918">
    <property type="entry name" value="RADICAL_SAM"/>
    <property type="match status" value="1"/>
</dbReference>
<dbReference type="Proteomes" id="UP000008922">
    <property type="component" value="Chromosome"/>
</dbReference>
<keyword evidence="12" id="KW-1185">Reference proteome</keyword>
<dbReference type="SUPFAM" id="SSF102114">
    <property type="entry name" value="Radical SAM enzymes"/>
    <property type="match status" value="1"/>
</dbReference>
<dbReference type="InterPro" id="IPR007197">
    <property type="entry name" value="rSAM"/>
</dbReference>
<dbReference type="Gene3D" id="3.20.20.70">
    <property type="entry name" value="Aldolase class I"/>
    <property type="match status" value="1"/>
</dbReference>
<evidence type="ECO:0000313" key="12">
    <source>
        <dbReference type="Proteomes" id="UP000008922"/>
    </source>
</evidence>
<name>E8MZS4_ANATU</name>
<keyword evidence="1 9" id="KW-0004">4Fe-4S</keyword>
<evidence type="ECO:0000256" key="1">
    <source>
        <dbReference type="ARBA" id="ARBA00022485"/>
    </source>
</evidence>
<keyword evidence="4 9" id="KW-0949">S-adenosyl-L-methionine</keyword>
<dbReference type="NCBIfam" id="TIGR00510">
    <property type="entry name" value="lipA"/>
    <property type="match status" value="1"/>
</dbReference>
<dbReference type="SMART" id="SM00729">
    <property type="entry name" value="Elp3"/>
    <property type="match status" value="1"/>
</dbReference>
<dbReference type="EMBL" id="AP012029">
    <property type="protein sequence ID" value="BAJ64622.1"/>
    <property type="molecule type" value="Genomic_DNA"/>
</dbReference>
<evidence type="ECO:0000256" key="9">
    <source>
        <dbReference type="HAMAP-Rule" id="MF_00206"/>
    </source>
</evidence>
<dbReference type="InterPro" id="IPR003698">
    <property type="entry name" value="Lipoyl_synth"/>
</dbReference>
<evidence type="ECO:0000256" key="6">
    <source>
        <dbReference type="ARBA" id="ARBA00023004"/>
    </source>
</evidence>
<dbReference type="HAMAP" id="MF_00206">
    <property type="entry name" value="Lipoyl_synth"/>
    <property type="match status" value="1"/>
</dbReference>
<dbReference type="HOGENOM" id="CLU_033144_2_1_0"/>
<feature type="binding site" evidence="9">
    <location>
        <position position="56"/>
    </location>
    <ligand>
        <name>[4Fe-4S] cluster</name>
        <dbReference type="ChEBI" id="CHEBI:49883"/>
        <label>1</label>
    </ligand>
</feature>
<dbReference type="SFLD" id="SFLDG01058">
    <property type="entry name" value="lipoyl_synthase_like"/>
    <property type="match status" value="1"/>
</dbReference>
<evidence type="ECO:0000256" key="8">
    <source>
        <dbReference type="ARBA" id="ARBA00047326"/>
    </source>
</evidence>